<dbReference type="OrthoDB" id="57367at2157"/>
<dbReference type="Pfam" id="PF05626">
    <property type="entry name" value="DUF790"/>
    <property type="match status" value="1"/>
</dbReference>
<keyword evidence="2" id="KW-1185">Reference proteome</keyword>
<accession>V4HG67</accession>
<gene>
    <name evidence="1" type="ORF">K933_05403</name>
</gene>
<reference evidence="1 2" key="1">
    <citation type="journal article" date="2013" name="Genome Announc.">
        <title>Draft Genome Sequence of 'Candidatus Halobonum tyrrellensis' Strain G22, Isolated from the Hypersaline Waters of Lake Tyrrell, Australia.</title>
        <authorList>
            <person name="Ugalde J.A."/>
            <person name="Narasingarao P."/>
            <person name="Kuo S."/>
            <person name="Podell S."/>
            <person name="Allen E.E."/>
        </authorList>
    </citation>
    <scope>NUCLEOTIDE SEQUENCE [LARGE SCALE GENOMIC DNA]</scope>
    <source>
        <strain evidence="1 2">G22</strain>
    </source>
</reference>
<dbReference type="Proteomes" id="UP000017840">
    <property type="component" value="Unassembled WGS sequence"/>
</dbReference>
<dbReference type="STRING" id="1324957.K933_05403"/>
<name>V4HG67_9EURY</name>
<dbReference type="PANTHER" id="PTHR39640">
    <property type="entry name" value="VNG6129C"/>
    <property type="match status" value="1"/>
</dbReference>
<evidence type="ECO:0000313" key="1">
    <source>
        <dbReference type="EMBL" id="ESP89113.1"/>
    </source>
</evidence>
<comment type="caution">
    <text evidence="1">The sequence shown here is derived from an EMBL/GenBank/DDBJ whole genome shotgun (WGS) entry which is preliminary data.</text>
</comment>
<proteinExistence type="predicted"/>
<dbReference type="InterPro" id="IPR008508">
    <property type="entry name" value="Bax1"/>
</dbReference>
<dbReference type="eggNOG" id="arCOG04356">
    <property type="taxonomic scope" value="Archaea"/>
</dbReference>
<dbReference type="AlphaFoldDB" id="V4HG67"/>
<dbReference type="PANTHER" id="PTHR39640:SF1">
    <property type="entry name" value="DUF790 FAMILY PROTEIN"/>
    <property type="match status" value="1"/>
</dbReference>
<dbReference type="EMBL" id="ASGZ01000017">
    <property type="protein sequence ID" value="ESP89113.1"/>
    <property type="molecule type" value="Genomic_DNA"/>
</dbReference>
<protein>
    <submittedName>
        <fullName evidence="1">Uncharacterized protein</fullName>
    </submittedName>
</protein>
<evidence type="ECO:0000313" key="2">
    <source>
        <dbReference type="Proteomes" id="UP000017840"/>
    </source>
</evidence>
<sequence length="83" mass="9393">MLRKDLLRVSRRGGGYRPRFVAGDDDARRLAARTLGVYQGHVGERRGDLDDALERLEREADDYKLVRGFAALLDREAAFDTDA</sequence>
<dbReference type="RefSeq" id="WP_023393668.1">
    <property type="nucleotide sequence ID" value="NZ_ASGZ01000017.1"/>
</dbReference>
<feature type="non-terminal residue" evidence="1">
    <location>
        <position position="83"/>
    </location>
</feature>
<organism evidence="1 2">
    <name type="scientific">Candidatus Halobonum tyrrellensis G22</name>
    <dbReference type="NCBI Taxonomy" id="1324957"/>
    <lineage>
        <taxon>Archaea</taxon>
        <taxon>Methanobacteriati</taxon>
        <taxon>Methanobacteriota</taxon>
        <taxon>Stenosarchaea group</taxon>
        <taxon>Halobacteria</taxon>
        <taxon>Halobacteriales</taxon>
        <taxon>Haloferacaceae</taxon>
        <taxon>Candidatus Halobonum</taxon>
    </lineage>
</organism>